<dbReference type="AlphaFoldDB" id="A0A369JEK3"/>
<dbReference type="Proteomes" id="UP000076154">
    <property type="component" value="Unassembled WGS sequence"/>
</dbReference>
<reference evidence="1" key="1">
    <citation type="submission" date="2018-04" db="EMBL/GenBank/DDBJ databases">
        <title>Whole genome sequencing of Hypsizygus marmoreus.</title>
        <authorList>
            <person name="Choi I.-G."/>
            <person name="Min B."/>
            <person name="Kim J.-G."/>
            <person name="Kim S."/>
            <person name="Oh Y.-L."/>
            <person name="Kong W.-S."/>
            <person name="Park H."/>
            <person name="Jeong J."/>
            <person name="Song E.-S."/>
        </authorList>
    </citation>
    <scope>NUCLEOTIDE SEQUENCE [LARGE SCALE GENOMIC DNA]</scope>
    <source>
        <strain evidence="1">51987-8</strain>
    </source>
</reference>
<name>A0A369JEK3_HYPMA</name>
<gene>
    <name evidence="1" type="ORF">Hypma_013223</name>
</gene>
<accession>A0A369JEK3</accession>
<dbReference type="InParanoid" id="A0A369JEK3"/>
<protein>
    <submittedName>
        <fullName evidence="1">Uncharacterized protein</fullName>
    </submittedName>
</protein>
<sequence>MRRGGGGSLVEKLFVPSQTTTTIYQHHYAAFLLPALVTVHGCLPRCTWSPSDLDRHEPFYPVFFRHRLSVSRSRPSSSHTTRIPAISTNLATQVTVVHPQIPYLPLFDFVGYTLSLTSSMDHPENAPSTCSGLACDHATSPTLTCWLNHTTTSKRTEAPRSFITPYCLSVQTLSTLPSYAASASIVEF</sequence>
<evidence type="ECO:0000313" key="2">
    <source>
        <dbReference type="Proteomes" id="UP000076154"/>
    </source>
</evidence>
<comment type="caution">
    <text evidence="1">The sequence shown here is derived from an EMBL/GenBank/DDBJ whole genome shotgun (WGS) entry which is preliminary data.</text>
</comment>
<evidence type="ECO:0000313" key="1">
    <source>
        <dbReference type="EMBL" id="RDB19752.1"/>
    </source>
</evidence>
<organism evidence="1 2">
    <name type="scientific">Hypsizygus marmoreus</name>
    <name type="common">White beech mushroom</name>
    <name type="synonym">Agaricus marmoreus</name>
    <dbReference type="NCBI Taxonomy" id="39966"/>
    <lineage>
        <taxon>Eukaryota</taxon>
        <taxon>Fungi</taxon>
        <taxon>Dikarya</taxon>
        <taxon>Basidiomycota</taxon>
        <taxon>Agaricomycotina</taxon>
        <taxon>Agaricomycetes</taxon>
        <taxon>Agaricomycetidae</taxon>
        <taxon>Agaricales</taxon>
        <taxon>Tricholomatineae</taxon>
        <taxon>Lyophyllaceae</taxon>
        <taxon>Hypsizygus</taxon>
    </lineage>
</organism>
<keyword evidence="2" id="KW-1185">Reference proteome</keyword>
<dbReference type="EMBL" id="LUEZ02000076">
    <property type="protein sequence ID" value="RDB19752.1"/>
    <property type="molecule type" value="Genomic_DNA"/>
</dbReference>
<proteinExistence type="predicted"/>